<feature type="compositionally biased region" description="Basic residues" evidence="1">
    <location>
        <begin position="42"/>
        <end position="51"/>
    </location>
</feature>
<evidence type="ECO:0000313" key="2">
    <source>
        <dbReference type="EMBL" id="QNE20756.1"/>
    </source>
</evidence>
<proteinExistence type="predicted"/>
<reference evidence="3" key="1">
    <citation type="submission" date="2019-09" db="EMBL/GenBank/DDBJ databases">
        <title>Antimicrobial potential of Antarctic Bacteria.</title>
        <authorList>
            <person name="Benaud N."/>
            <person name="Edwards R.J."/>
            <person name="Ferrari B.C."/>
        </authorList>
    </citation>
    <scope>NUCLEOTIDE SEQUENCE [LARGE SCALE GENOMIC DNA]</scope>
    <source>
        <strain evidence="3">SPB151</strain>
    </source>
</reference>
<keyword evidence="3" id="KW-1185">Reference proteome</keyword>
<dbReference type="EMBL" id="CP043661">
    <property type="protein sequence ID" value="QNE20756.1"/>
    <property type="molecule type" value="Genomic_DNA"/>
</dbReference>
<dbReference type="Proteomes" id="UP000515563">
    <property type="component" value="Chromosome"/>
</dbReference>
<gene>
    <name evidence="2" type="ORF">F1D05_26150</name>
</gene>
<name>A0A7G6X3E1_9ACTN</name>
<organism evidence="2 3">
    <name type="scientific">Kribbella qitaiheensis</name>
    <dbReference type="NCBI Taxonomy" id="1544730"/>
    <lineage>
        <taxon>Bacteria</taxon>
        <taxon>Bacillati</taxon>
        <taxon>Actinomycetota</taxon>
        <taxon>Actinomycetes</taxon>
        <taxon>Propionibacteriales</taxon>
        <taxon>Kribbellaceae</taxon>
        <taxon>Kribbella</taxon>
    </lineage>
</organism>
<dbReference type="KEGG" id="kqi:F1D05_26150"/>
<evidence type="ECO:0000313" key="3">
    <source>
        <dbReference type="Proteomes" id="UP000515563"/>
    </source>
</evidence>
<evidence type="ECO:0000256" key="1">
    <source>
        <dbReference type="SAM" id="MobiDB-lite"/>
    </source>
</evidence>
<dbReference type="RefSeq" id="WP_185443153.1">
    <property type="nucleotide sequence ID" value="NZ_CP043661.1"/>
</dbReference>
<accession>A0A7G6X3E1</accession>
<dbReference type="AlphaFoldDB" id="A0A7G6X3E1"/>
<protein>
    <submittedName>
        <fullName evidence="2">Uncharacterized protein</fullName>
    </submittedName>
</protein>
<feature type="region of interest" description="Disordered" evidence="1">
    <location>
        <begin position="14"/>
        <end position="69"/>
    </location>
</feature>
<reference evidence="2 3" key="2">
    <citation type="journal article" date="2020" name="Microbiol. Resour. Announc.">
        <title>Antarctic desert soil bacteria exhibit high novel natural product potential, evaluated through long-read genome sequencing and comparative genomics.</title>
        <authorList>
            <person name="Benaud N."/>
            <person name="Edwards R.J."/>
            <person name="Amos T.G."/>
            <person name="D'Agostino P.M."/>
            <person name="Gutierrez-Chavez C."/>
            <person name="Montgomery K."/>
            <person name="Nicetic I."/>
            <person name="Ferrari B.C."/>
        </authorList>
    </citation>
    <scope>NUCLEOTIDE SEQUENCE [LARGE SCALE GENOMIC DNA]</scope>
    <source>
        <strain evidence="2 3">SPB151</strain>
    </source>
</reference>
<sequence>MSAWRPVVAQVVHKAGCARPDPSGNKQGQDEGPYGVLLADRHHQRERRSPRRCGQAELPGADPIFDDPPPRFNQYYGLGDLIWR</sequence>